<comment type="function">
    <text evidence="4">Component of the exocyst complex.</text>
</comment>
<name>A0AAW2YSQ3_9EUKA</name>
<evidence type="ECO:0000313" key="8">
    <source>
        <dbReference type="Proteomes" id="UP001431209"/>
    </source>
</evidence>
<reference evidence="7 8" key="1">
    <citation type="submission" date="2024-03" db="EMBL/GenBank/DDBJ databases">
        <title>The Acrasis kona genome and developmental transcriptomes reveal deep origins of eukaryotic multicellular pathways.</title>
        <authorList>
            <person name="Sheikh S."/>
            <person name="Fu C.-J."/>
            <person name="Brown M.W."/>
            <person name="Baldauf S.L."/>
        </authorList>
    </citation>
    <scope>NUCLEOTIDE SEQUENCE [LARGE SCALE GENOMIC DNA]</scope>
    <source>
        <strain evidence="7 8">ATCC MYA-3509</strain>
    </source>
</reference>
<dbReference type="GO" id="GO:0000145">
    <property type="term" value="C:exocyst"/>
    <property type="evidence" value="ECO:0007669"/>
    <property type="project" value="InterPro"/>
</dbReference>
<keyword evidence="5" id="KW-0175">Coiled coil</keyword>
<dbReference type="PANTHER" id="PTHR12542">
    <property type="entry name" value="EXOCYST COMPLEX PROTEIN EXO70"/>
    <property type="match status" value="1"/>
</dbReference>
<gene>
    <name evidence="7" type="ORF">AKO1_007424</name>
</gene>
<evidence type="ECO:0000256" key="5">
    <source>
        <dbReference type="SAM" id="Coils"/>
    </source>
</evidence>
<dbReference type="Proteomes" id="UP001431209">
    <property type="component" value="Unassembled WGS sequence"/>
</dbReference>
<dbReference type="InterPro" id="IPR016159">
    <property type="entry name" value="Cullin_repeat-like_dom_sf"/>
</dbReference>
<dbReference type="EMBL" id="JAOPGA020000603">
    <property type="protein sequence ID" value="KAL0479820.1"/>
    <property type="molecule type" value="Genomic_DNA"/>
</dbReference>
<feature type="domain" description="Exocyst complex subunit Exo70 C-terminal" evidence="6">
    <location>
        <begin position="258"/>
        <end position="614"/>
    </location>
</feature>
<dbReference type="SUPFAM" id="SSF74788">
    <property type="entry name" value="Cullin repeat-like"/>
    <property type="match status" value="1"/>
</dbReference>
<proteinExistence type="inferred from homology"/>
<accession>A0AAW2YSQ3</accession>
<comment type="caution">
    <text evidence="7">The sequence shown here is derived from an EMBL/GenBank/DDBJ whole genome shotgun (WGS) entry which is preliminary data.</text>
</comment>
<dbReference type="GO" id="GO:0005546">
    <property type="term" value="F:phosphatidylinositol-4,5-bisphosphate binding"/>
    <property type="evidence" value="ECO:0007669"/>
    <property type="project" value="InterPro"/>
</dbReference>
<keyword evidence="4" id="KW-0653">Protein transport</keyword>
<comment type="similarity">
    <text evidence="1 4">Belongs to the EXO70 family.</text>
</comment>
<evidence type="ECO:0000259" key="6">
    <source>
        <dbReference type="Pfam" id="PF03081"/>
    </source>
</evidence>
<keyword evidence="8" id="KW-1185">Reference proteome</keyword>
<evidence type="ECO:0000313" key="7">
    <source>
        <dbReference type="EMBL" id="KAL0479820.1"/>
    </source>
</evidence>
<sequence length="625" mass="72852">MVKDKMISILDGFESRFSKLEEEMDSMNRRIDVLKLAHDNIDTTIKSVDNALVKYNVPNKVERRLEQKVNNDLDTFLSALDQSDDALQFFTKHQNFKGADKISAQLLKMRTNAVEMLQNEFKTILENVNKKGVDPYNLPQPLEAGIELIPDDKLDRLSKIAARLDSMQNVSYRSFYVETRRKLLCDALAKIYPENKPKMIDVKNVSNVMSVTGVNMVKNAMIGGINKVTKKHDGNVQKNNNPDEQGEGNYTVRSSHKFILYLTFYLKMLEAERRMCAKIVQNVQRNSLFSDLISQSMQTFMNRAEQLANKNRSSEKVFVLLDVLENFEKYLHDFDVVLQNTNHFAQFKKLSLTFKKNISKLLEEFKNEVEKNEIEPFADGAVHQVTTNAFSFMRRLFDYEKTVEDLLQSDYFTKTTAATAAVANMHKTSMGRYIYRMVTKAIDTNIETKSKQCKQKSHSLACVFCLNNDFYVYKKLQNAQFKKHIQDALINDVLNKVKQDEKEYLSVTWDRALSYLNDRTKLVQKKGEYTSSAKKEIKSKLKHFNEQFIKNYLDQRSFSIRDLELKEKVRSATIQTVIPVYKSFIDDYGKVDFSKKNKGKYICYDERTMEDMILQYFDEEREDNE</sequence>
<dbReference type="PANTHER" id="PTHR12542:SF41">
    <property type="entry name" value="EXOCYST COMPLEX COMPONENT 7"/>
    <property type="match status" value="1"/>
</dbReference>
<keyword evidence="3 4" id="KW-0268">Exocytosis</keyword>
<protein>
    <recommendedName>
        <fullName evidence="4">Exocyst subunit Exo70 family protein</fullName>
    </recommendedName>
</protein>
<feature type="coiled-coil region" evidence="5">
    <location>
        <begin position="10"/>
        <end position="37"/>
    </location>
</feature>
<dbReference type="Pfam" id="PF03081">
    <property type="entry name" value="Exo70_C"/>
    <property type="match status" value="1"/>
</dbReference>
<evidence type="ECO:0000256" key="3">
    <source>
        <dbReference type="ARBA" id="ARBA00022483"/>
    </source>
</evidence>
<dbReference type="GO" id="GO:0015031">
    <property type="term" value="P:protein transport"/>
    <property type="evidence" value="ECO:0007669"/>
    <property type="project" value="UniProtKB-KW"/>
</dbReference>
<dbReference type="Pfam" id="PF20669">
    <property type="entry name" value="Exo70_N"/>
    <property type="match status" value="1"/>
</dbReference>
<organism evidence="7 8">
    <name type="scientific">Acrasis kona</name>
    <dbReference type="NCBI Taxonomy" id="1008807"/>
    <lineage>
        <taxon>Eukaryota</taxon>
        <taxon>Discoba</taxon>
        <taxon>Heterolobosea</taxon>
        <taxon>Tetramitia</taxon>
        <taxon>Eutetramitia</taxon>
        <taxon>Acrasidae</taxon>
        <taxon>Acrasis</taxon>
    </lineage>
</organism>
<dbReference type="InterPro" id="IPR046364">
    <property type="entry name" value="Exo70_C"/>
</dbReference>
<evidence type="ECO:0000256" key="2">
    <source>
        <dbReference type="ARBA" id="ARBA00022448"/>
    </source>
</evidence>
<dbReference type="Gene3D" id="1.20.1280.170">
    <property type="entry name" value="Exocyst complex component Exo70"/>
    <property type="match status" value="1"/>
</dbReference>
<evidence type="ECO:0000256" key="4">
    <source>
        <dbReference type="RuleBase" id="RU365026"/>
    </source>
</evidence>
<dbReference type="InterPro" id="IPR004140">
    <property type="entry name" value="Exo70"/>
</dbReference>
<keyword evidence="2 4" id="KW-0813">Transport</keyword>
<evidence type="ECO:0000256" key="1">
    <source>
        <dbReference type="ARBA" id="ARBA00006756"/>
    </source>
</evidence>
<dbReference type="GO" id="GO:0006887">
    <property type="term" value="P:exocytosis"/>
    <property type="evidence" value="ECO:0007669"/>
    <property type="project" value="UniProtKB-KW"/>
</dbReference>
<dbReference type="AlphaFoldDB" id="A0AAW2YSQ3"/>